<feature type="compositionally biased region" description="Basic and acidic residues" evidence="1">
    <location>
        <begin position="154"/>
        <end position="171"/>
    </location>
</feature>
<sequence length="171" mass="19252">MTANVSAVRVIPVRSQDNHCRRCLSEIETLGHVLGACPHGETLRIHRHHAIRTKLADALIKLKYTVNEEVHGTADNGSNRPTDIIAINESLSQVPDKSGVVVDYMETTSGLYEVVRRDTKTESDEILKYKQHQNLVSILPIIEPLNQIPTQHNVPEEKKTYSTERNIDAVR</sequence>
<accession>A0ABQ8SED7</accession>
<evidence type="ECO:0000313" key="3">
    <source>
        <dbReference type="Proteomes" id="UP001148838"/>
    </source>
</evidence>
<keyword evidence="3" id="KW-1185">Reference proteome</keyword>
<organism evidence="2 3">
    <name type="scientific">Periplaneta americana</name>
    <name type="common">American cockroach</name>
    <name type="synonym">Blatta americana</name>
    <dbReference type="NCBI Taxonomy" id="6978"/>
    <lineage>
        <taxon>Eukaryota</taxon>
        <taxon>Metazoa</taxon>
        <taxon>Ecdysozoa</taxon>
        <taxon>Arthropoda</taxon>
        <taxon>Hexapoda</taxon>
        <taxon>Insecta</taxon>
        <taxon>Pterygota</taxon>
        <taxon>Neoptera</taxon>
        <taxon>Polyneoptera</taxon>
        <taxon>Dictyoptera</taxon>
        <taxon>Blattodea</taxon>
        <taxon>Blattoidea</taxon>
        <taxon>Blattidae</taxon>
        <taxon>Blattinae</taxon>
        <taxon>Periplaneta</taxon>
    </lineage>
</organism>
<dbReference type="EMBL" id="JAJSOF020000029">
    <property type="protein sequence ID" value="KAJ4432185.1"/>
    <property type="molecule type" value="Genomic_DNA"/>
</dbReference>
<proteinExistence type="predicted"/>
<reference evidence="2 3" key="1">
    <citation type="journal article" date="2022" name="Allergy">
        <title>Genome assembly and annotation of Periplaneta americana reveal a comprehensive cockroach allergen profile.</title>
        <authorList>
            <person name="Wang L."/>
            <person name="Xiong Q."/>
            <person name="Saelim N."/>
            <person name="Wang L."/>
            <person name="Nong W."/>
            <person name="Wan A.T."/>
            <person name="Shi M."/>
            <person name="Liu X."/>
            <person name="Cao Q."/>
            <person name="Hui J.H.L."/>
            <person name="Sookrung N."/>
            <person name="Leung T.F."/>
            <person name="Tungtrongchitr A."/>
            <person name="Tsui S.K.W."/>
        </authorList>
    </citation>
    <scope>NUCLEOTIDE SEQUENCE [LARGE SCALE GENOMIC DNA]</scope>
    <source>
        <strain evidence="2">PWHHKU_190912</strain>
    </source>
</reference>
<name>A0ABQ8SED7_PERAM</name>
<feature type="region of interest" description="Disordered" evidence="1">
    <location>
        <begin position="150"/>
        <end position="171"/>
    </location>
</feature>
<dbReference type="Proteomes" id="UP001148838">
    <property type="component" value="Unassembled WGS sequence"/>
</dbReference>
<gene>
    <name evidence="2" type="ORF">ANN_20801</name>
</gene>
<protein>
    <recommendedName>
        <fullName evidence="4">Reverse transcriptase</fullName>
    </recommendedName>
</protein>
<evidence type="ECO:0000256" key="1">
    <source>
        <dbReference type="SAM" id="MobiDB-lite"/>
    </source>
</evidence>
<evidence type="ECO:0008006" key="4">
    <source>
        <dbReference type="Google" id="ProtNLM"/>
    </source>
</evidence>
<evidence type="ECO:0000313" key="2">
    <source>
        <dbReference type="EMBL" id="KAJ4432185.1"/>
    </source>
</evidence>
<comment type="caution">
    <text evidence="2">The sequence shown here is derived from an EMBL/GenBank/DDBJ whole genome shotgun (WGS) entry which is preliminary data.</text>
</comment>